<keyword evidence="3" id="KW-1185">Reference proteome</keyword>
<proteinExistence type="predicted"/>
<dbReference type="EMBL" id="PYSW02000015">
    <property type="protein sequence ID" value="KAG2386478.1"/>
    <property type="molecule type" value="Genomic_DNA"/>
</dbReference>
<feature type="region of interest" description="Disordered" evidence="1">
    <location>
        <begin position="853"/>
        <end position="873"/>
    </location>
</feature>
<evidence type="ECO:0000256" key="1">
    <source>
        <dbReference type="SAM" id="MobiDB-lite"/>
    </source>
</evidence>
<dbReference type="Proteomes" id="UP000816034">
    <property type="component" value="Unassembled WGS sequence"/>
</dbReference>
<feature type="compositionally biased region" description="Low complexity" evidence="1">
    <location>
        <begin position="9"/>
        <end position="48"/>
    </location>
</feature>
<dbReference type="RefSeq" id="XP_044550470.1">
    <property type="nucleotide sequence ID" value="XM_044691617.1"/>
</dbReference>
<reference evidence="2 3" key="1">
    <citation type="journal article" date="2018" name="BMC Genomics">
        <title>The genome of Naegleria lovaniensis, the basis for a comparative approach to unravel pathogenicity factors of the human pathogenic amoeba N. fowleri.</title>
        <authorList>
            <person name="Liechti N."/>
            <person name="Schurch N."/>
            <person name="Bruggmann R."/>
            <person name="Wittwer M."/>
        </authorList>
    </citation>
    <scope>NUCLEOTIDE SEQUENCE [LARGE SCALE GENOMIC DNA]</scope>
    <source>
        <strain evidence="2 3">ATCC 30569</strain>
    </source>
</reference>
<evidence type="ECO:0008006" key="4">
    <source>
        <dbReference type="Google" id="ProtNLM"/>
    </source>
</evidence>
<dbReference type="AlphaFoldDB" id="A0AA88GUD6"/>
<feature type="region of interest" description="Disordered" evidence="1">
    <location>
        <begin position="584"/>
        <end position="610"/>
    </location>
</feature>
<feature type="region of interest" description="Disordered" evidence="1">
    <location>
        <begin position="1"/>
        <end position="49"/>
    </location>
</feature>
<comment type="caution">
    <text evidence="2">The sequence shown here is derived from an EMBL/GenBank/DDBJ whole genome shotgun (WGS) entry which is preliminary data.</text>
</comment>
<name>A0AA88GUD6_NAELO</name>
<accession>A0AA88GUD6</accession>
<gene>
    <name evidence="2" type="ORF">C9374_002222</name>
</gene>
<protein>
    <recommendedName>
        <fullName evidence="4">Autophagy-related protein 11</fullName>
    </recommendedName>
</protein>
<organism evidence="2 3">
    <name type="scientific">Naegleria lovaniensis</name>
    <name type="common">Amoeba</name>
    <dbReference type="NCBI Taxonomy" id="51637"/>
    <lineage>
        <taxon>Eukaryota</taxon>
        <taxon>Discoba</taxon>
        <taxon>Heterolobosea</taxon>
        <taxon>Tetramitia</taxon>
        <taxon>Eutetramitia</taxon>
        <taxon>Vahlkampfiidae</taxon>
        <taxon>Naegleria</taxon>
    </lineage>
</organism>
<evidence type="ECO:0000313" key="2">
    <source>
        <dbReference type="EMBL" id="KAG2386478.1"/>
    </source>
</evidence>
<feature type="compositionally biased region" description="Basic and acidic residues" evidence="1">
    <location>
        <begin position="584"/>
        <end position="594"/>
    </location>
</feature>
<sequence>MLQHRTIAQHHPPQQQLPLNEKGESSVGSTENGSTTTTTSTPLLGTPVINQHDPMYCAMTGKRLSDDAYEMTKSKQDRKFENNAFVLRNEVRGCYYFYDPTVNRQLMNDQEPTKTLSKKIIPLSGDVDDEHDTKKRISIKILHLQHCIEVIDDGFEKCHEAYESFSHRKEAMYICLYHLLNKKLPDLYERANLQQLEEIGEEFREFQKTYSSPEDIIQLLKSVKTDSTHSKDSFFSVTNEDERKIRDKYEVVTECLKIEKYIVKAVTSSEDKIKEVERSDDFKKVLQEYEVIFEVWEKVESWNDLKQSILSTIALAKTTTGDLQLSNYEITLDGFIEKAYQKFNLIESSHKELITLCSTCNAPLLNLMKHLHTLNMTLDTCLHSVNTYKEGVNLLRRLRFLSSLPKLYQIAMHEVVRRKQEFKKEKLENDTNSTIERMIWLNCQLENEKRDLFEAQVAKLATDSKHISELKKLVPGLIGERVNSKVLTTRLNHYMNTLIRSVDSELPNINQLEDIDFFVVSSPAHDKNSALTDTNIVPPSMMQSALVSDMTQSTFIQHVANKLPEVNRHIDEQLEHIKQVEKASLENTTRDDTKSNVTSTSTKDNLSPMQRKHQELSEFYAGLMQAASEITSTTFKSSGREVGLEAEILKLKSEIDSHKNKIDGLTFQLKQAETLHQEQLSLKTAAYNKLEREHDLLKKKFQDLTIQTNSYVDVINNQKKTISELGVKSEKVTQLEQQIDEYQRELNSLKEMRMKQGNEEFKQVTLQNDLYLKRVKQLEQQAHQSEQQIQTLREQYNQKIKEIQDKYDQASEASEIQLKVIKTLKDSVNNEKNKNKQLEQICLELKSEIDSLKQQVEQHKPSSSNNSNKKQGIDVGDRVQFIPVKYKNTTLWQANTPTPNHKYFLSPETVDALKSYYQENFQHQHTLIVNVIEVTPVKSMSEDENPYGLDFAHSLITGYIM</sequence>
<feature type="compositionally biased region" description="Polar residues" evidence="1">
    <location>
        <begin position="595"/>
        <end position="608"/>
    </location>
</feature>
<evidence type="ECO:0000313" key="3">
    <source>
        <dbReference type="Proteomes" id="UP000816034"/>
    </source>
</evidence>
<dbReference type="GeneID" id="68094678"/>